<proteinExistence type="predicted"/>
<evidence type="ECO:0000313" key="5">
    <source>
        <dbReference type="Proteomes" id="UP000238362"/>
    </source>
</evidence>
<sequence>MRAREVMTAPVVTVTPGTTAKHAAELLIRHGFTALPVVDEDERLVGIVTEADLVRGRVPRDARFRAGARAEPGERPPPRLTVGAVMSAPAVSASAGDDVAEVVAALLDAGFRAMPVVDRGRLAGIVTRGDIVRALSRDDREIARDVRHQLEIYGGAGRWDVVVRDGVANIVDQRDDPTDRHVATVLAESVPGVVRATVHSGQG</sequence>
<evidence type="ECO:0000256" key="2">
    <source>
        <dbReference type="PROSITE-ProRule" id="PRU00703"/>
    </source>
</evidence>
<dbReference type="InterPro" id="IPR000644">
    <property type="entry name" value="CBS_dom"/>
</dbReference>
<name>A0A2T0LPS4_9PSEU</name>
<dbReference type="RefSeq" id="WP_106181127.1">
    <property type="nucleotide sequence ID" value="NZ_PVNH01000010.1"/>
</dbReference>
<gene>
    <name evidence="4" type="ORF">B0I33_110304</name>
</gene>
<evidence type="ECO:0000259" key="3">
    <source>
        <dbReference type="PROSITE" id="PS51371"/>
    </source>
</evidence>
<comment type="caution">
    <text evidence="4">The sequence shown here is derived from an EMBL/GenBank/DDBJ whole genome shotgun (WGS) entry which is preliminary data.</text>
</comment>
<protein>
    <submittedName>
        <fullName evidence="4">CBS domain protein</fullName>
    </submittedName>
</protein>
<dbReference type="InterPro" id="IPR051257">
    <property type="entry name" value="Diverse_CBS-Domain"/>
</dbReference>
<dbReference type="PANTHER" id="PTHR43080">
    <property type="entry name" value="CBS DOMAIN-CONTAINING PROTEIN CBSX3, MITOCHONDRIAL"/>
    <property type="match status" value="1"/>
</dbReference>
<dbReference type="PANTHER" id="PTHR43080:SF26">
    <property type="entry name" value="REGULATORY PROTEIN"/>
    <property type="match status" value="1"/>
</dbReference>
<dbReference type="Proteomes" id="UP000238362">
    <property type="component" value="Unassembled WGS sequence"/>
</dbReference>
<dbReference type="Pfam" id="PF00571">
    <property type="entry name" value="CBS"/>
    <property type="match status" value="2"/>
</dbReference>
<organism evidence="4 5">
    <name type="scientific">Prauserella shujinwangii</name>
    <dbReference type="NCBI Taxonomy" id="1453103"/>
    <lineage>
        <taxon>Bacteria</taxon>
        <taxon>Bacillati</taxon>
        <taxon>Actinomycetota</taxon>
        <taxon>Actinomycetes</taxon>
        <taxon>Pseudonocardiales</taxon>
        <taxon>Pseudonocardiaceae</taxon>
        <taxon>Prauserella</taxon>
    </lineage>
</organism>
<keyword evidence="5" id="KW-1185">Reference proteome</keyword>
<keyword evidence="1 2" id="KW-0129">CBS domain</keyword>
<dbReference type="PROSITE" id="PS51371">
    <property type="entry name" value="CBS"/>
    <property type="match status" value="2"/>
</dbReference>
<dbReference type="CDD" id="cd04586">
    <property type="entry name" value="CBS_pair_BON_assoc"/>
    <property type="match status" value="1"/>
</dbReference>
<evidence type="ECO:0000256" key="1">
    <source>
        <dbReference type="ARBA" id="ARBA00023122"/>
    </source>
</evidence>
<feature type="domain" description="CBS" evidence="3">
    <location>
        <begin position="86"/>
        <end position="142"/>
    </location>
</feature>
<dbReference type="Gene3D" id="3.10.580.10">
    <property type="entry name" value="CBS-domain"/>
    <property type="match status" value="1"/>
</dbReference>
<dbReference type="InterPro" id="IPR046342">
    <property type="entry name" value="CBS_dom_sf"/>
</dbReference>
<dbReference type="OrthoDB" id="9799454at2"/>
<reference evidence="4 5" key="1">
    <citation type="submission" date="2018-03" db="EMBL/GenBank/DDBJ databases">
        <title>Genomic Encyclopedia of Type Strains, Phase III (KMG-III): the genomes of soil and plant-associated and newly described type strains.</title>
        <authorList>
            <person name="Whitman W."/>
        </authorList>
    </citation>
    <scope>NUCLEOTIDE SEQUENCE [LARGE SCALE GENOMIC DNA]</scope>
    <source>
        <strain evidence="4 5">CGMCC 4.7125</strain>
    </source>
</reference>
<dbReference type="EMBL" id="PVNH01000010">
    <property type="protein sequence ID" value="PRX45204.1"/>
    <property type="molecule type" value="Genomic_DNA"/>
</dbReference>
<dbReference type="SMART" id="SM00116">
    <property type="entry name" value="CBS"/>
    <property type="match status" value="2"/>
</dbReference>
<dbReference type="SUPFAM" id="SSF54631">
    <property type="entry name" value="CBS-domain pair"/>
    <property type="match status" value="1"/>
</dbReference>
<evidence type="ECO:0000313" key="4">
    <source>
        <dbReference type="EMBL" id="PRX45204.1"/>
    </source>
</evidence>
<dbReference type="AlphaFoldDB" id="A0A2T0LPS4"/>
<feature type="domain" description="CBS" evidence="3">
    <location>
        <begin position="7"/>
        <end position="64"/>
    </location>
</feature>
<accession>A0A2T0LPS4</accession>